<comment type="subunit">
    <text evidence="3 8">Homodimer.</text>
</comment>
<dbReference type="InterPro" id="IPR026992">
    <property type="entry name" value="DIOX_N"/>
</dbReference>
<comment type="subcellular location">
    <subcellularLocation>
        <location evidence="8">Secreted</location>
        <location evidence="8">Extracellular space</location>
        <location evidence="8">Apoplast</location>
    </subcellularLocation>
</comment>
<dbReference type="OrthoDB" id="288590at2759"/>
<evidence type="ECO:0000256" key="6">
    <source>
        <dbReference type="ARBA" id="ARBA00023002"/>
    </source>
</evidence>
<dbReference type="FunFam" id="2.60.120.330:FF:000012">
    <property type="entry name" value="Gibberellin 20 oxidase 1"/>
    <property type="match status" value="1"/>
</dbReference>
<evidence type="ECO:0000256" key="8">
    <source>
        <dbReference type="RuleBase" id="RU363099"/>
    </source>
</evidence>
<gene>
    <name evidence="11" type="primary">LOC107928785</name>
</gene>
<dbReference type="PANTHER" id="PTHR10209:SF877">
    <property type="entry name" value="DIRIGENT PROTEIN"/>
    <property type="match status" value="1"/>
</dbReference>
<dbReference type="RefSeq" id="XP_016715539.1">
    <property type="nucleotide sequence ID" value="XM_016860050.2"/>
</dbReference>
<evidence type="ECO:0000256" key="3">
    <source>
        <dbReference type="ARBA" id="ARBA00011738"/>
    </source>
</evidence>
<dbReference type="Pfam" id="PF03018">
    <property type="entry name" value="Dirigent"/>
    <property type="match status" value="1"/>
</dbReference>
<dbReference type="GO" id="GO:0009699">
    <property type="term" value="P:phenylpropanoid biosynthetic process"/>
    <property type="evidence" value="ECO:0007669"/>
    <property type="project" value="UniProtKB-ARBA"/>
</dbReference>
<dbReference type="InterPro" id="IPR004265">
    <property type="entry name" value="Dirigent"/>
</dbReference>
<keyword evidence="5" id="KW-0479">Metal-binding</keyword>
<comment type="similarity">
    <text evidence="2 8">Belongs to the plant dirigent protein family.</text>
</comment>
<protein>
    <recommendedName>
        <fullName evidence="8">Dirigent protein</fullName>
    </recommendedName>
</protein>
<dbReference type="OMA" id="MSLELCA"/>
<keyword evidence="8" id="KW-0052">Apoplast</keyword>
<dbReference type="GO" id="GO:0046872">
    <property type="term" value="F:metal ion binding"/>
    <property type="evidence" value="ECO:0007669"/>
    <property type="project" value="UniProtKB-KW"/>
</dbReference>
<dbReference type="AlphaFoldDB" id="A0A1U8LQQ7"/>
<dbReference type="SUPFAM" id="SSF51197">
    <property type="entry name" value="Clavaminate synthase-like"/>
    <property type="match status" value="1"/>
</dbReference>
<evidence type="ECO:0000256" key="5">
    <source>
        <dbReference type="ARBA" id="ARBA00022723"/>
    </source>
</evidence>
<evidence type="ECO:0000256" key="4">
    <source>
        <dbReference type="ARBA" id="ARBA00022525"/>
    </source>
</evidence>
<dbReference type="KEGG" id="ghi:107928785"/>
<name>A0A1U8LQQ7_GOSHI</name>
<proteinExistence type="inferred from homology"/>
<dbReference type="Gene3D" id="2.40.480.10">
    <property type="entry name" value="Allene oxide cyclase-like"/>
    <property type="match status" value="1"/>
</dbReference>
<dbReference type="GO" id="GO:0048046">
    <property type="term" value="C:apoplast"/>
    <property type="evidence" value="ECO:0007669"/>
    <property type="project" value="UniProtKB-SubCell"/>
</dbReference>
<organism evidence="10 11">
    <name type="scientific">Gossypium hirsutum</name>
    <name type="common">Upland cotton</name>
    <name type="synonym">Gossypium mexicanum</name>
    <dbReference type="NCBI Taxonomy" id="3635"/>
    <lineage>
        <taxon>Eukaryota</taxon>
        <taxon>Viridiplantae</taxon>
        <taxon>Streptophyta</taxon>
        <taxon>Embryophyta</taxon>
        <taxon>Tracheophyta</taxon>
        <taxon>Spermatophyta</taxon>
        <taxon>Magnoliopsida</taxon>
        <taxon>eudicotyledons</taxon>
        <taxon>Gunneridae</taxon>
        <taxon>Pentapetalae</taxon>
        <taxon>rosids</taxon>
        <taxon>malvids</taxon>
        <taxon>Malvales</taxon>
        <taxon>Malvaceae</taxon>
        <taxon>Malvoideae</taxon>
        <taxon>Gossypium</taxon>
    </lineage>
</organism>
<evidence type="ECO:0000259" key="9">
    <source>
        <dbReference type="PROSITE" id="PS51471"/>
    </source>
</evidence>
<comment type="similarity">
    <text evidence="1">Belongs to the iron/ascorbate-dependent oxidoreductase family.</text>
</comment>
<comment type="function">
    <text evidence="8">Dirigent proteins impart stereoselectivity on the phenoxy radical-coupling reaction, yielding optically active lignans from two molecules of coniferyl alcohol in the biosynthesis of lignans, flavonolignans, and alkaloids and thus plays a central role in plant secondary metabolism.</text>
</comment>
<dbReference type="PANTHER" id="PTHR10209">
    <property type="entry name" value="OXIDOREDUCTASE, 2OG-FE II OXYGENASE FAMILY PROTEIN"/>
    <property type="match status" value="1"/>
</dbReference>
<accession>A0A1U8LQQ7</accession>
<keyword evidence="8" id="KW-0732">Signal</keyword>
<dbReference type="InterPro" id="IPR044861">
    <property type="entry name" value="IPNS-like_FE2OG_OXY"/>
</dbReference>
<dbReference type="Pfam" id="PF03171">
    <property type="entry name" value="2OG-FeII_Oxy"/>
    <property type="match status" value="1"/>
</dbReference>
<keyword evidence="4 8" id="KW-0964">Secreted</keyword>
<evidence type="ECO:0000313" key="10">
    <source>
        <dbReference type="Proteomes" id="UP000818029"/>
    </source>
</evidence>
<dbReference type="GO" id="GO:0051213">
    <property type="term" value="F:dioxygenase activity"/>
    <property type="evidence" value="ECO:0007669"/>
    <property type="project" value="UniProtKB-ARBA"/>
</dbReference>
<dbReference type="PRINTS" id="PR00682">
    <property type="entry name" value="IPNSYNTHASE"/>
</dbReference>
<dbReference type="Proteomes" id="UP000818029">
    <property type="component" value="Chromosome D01"/>
</dbReference>
<dbReference type="PROSITE" id="PS51471">
    <property type="entry name" value="FE2OG_OXY"/>
    <property type="match status" value="1"/>
</dbReference>
<keyword evidence="7" id="KW-0408">Iron</keyword>
<keyword evidence="10" id="KW-1185">Reference proteome</keyword>
<evidence type="ECO:0000256" key="2">
    <source>
        <dbReference type="ARBA" id="ARBA00010746"/>
    </source>
</evidence>
<reference evidence="10" key="1">
    <citation type="journal article" date="2020" name="Nat. Genet.">
        <title>Genomic diversifications of five Gossypium allopolyploid species and their impact on cotton improvement.</title>
        <authorList>
            <person name="Chen Z.J."/>
            <person name="Sreedasyam A."/>
            <person name="Ando A."/>
            <person name="Song Q."/>
            <person name="De Santiago L.M."/>
            <person name="Hulse-Kemp A.M."/>
            <person name="Ding M."/>
            <person name="Ye W."/>
            <person name="Kirkbride R.C."/>
            <person name="Jenkins J."/>
            <person name="Plott C."/>
            <person name="Lovell J."/>
            <person name="Lin Y.M."/>
            <person name="Vaughn R."/>
            <person name="Liu B."/>
            <person name="Simpson S."/>
            <person name="Scheffler B.E."/>
            <person name="Wen L."/>
            <person name="Saski C.A."/>
            <person name="Grover C.E."/>
            <person name="Hu G."/>
            <person name="Conover J.L."/>
            <person name="Carlson J.W."/>
            <person name="Shu S."/>
            <person name="Boston L.B."/>
            <person name="Williams M."/>
            <person name="Peterson D.G."/>
            <person name="McGee K."/>
            <person name="Jones D.C."/>
            <person name="Wendel J.F."/>
            <person name="Stelly D.M."/>
            <person name="Grimwood J."/>
            <person name="Schmutz J."/>
        </authorList>
    </citation>
    <scope>NUCLEOTIDE SEQUENCE [LARGE SCALE GENOMIC DNA]</scope>
    <source>
        <strain evidence="10">cv. TM-1</strain>
    </source>
</reference>
<sequence length="522" mass="59301">MENLAILLLVIFLVAMPMAYCVKEGAEEVDEWFDKLPYAKQKVTKLHFFFHDRFAGKHNRTAVRVAHGPETDKSPTSFGLVFIMDDPLTERMNPTSKELGRAQGLYAFSGQDELSLLMSFNLVFTTGEFNGSTLTVLGRNPAVPHREMPIVGGSGVFRMARGVASAKLRSFNMTTVSMGEVDQAFIQSIEHRANLDNIEIEGIPLIDLSLSHTTDINLLVSEIGNACKNWGFFQVINHGVPWKLLEKIKVAAKAFFDQPVEEKRKVKRDEVNAMGYHESEHTKNVRDWKEVFDFLIKDPSFLPASPETEDDEIRTLSNQWPETPPQFREVCQTYAREVEKLGYKLLELISLSLGLPSNRLNGYFEDHTTMMRLNHYPPCPCPELALGVGRHKDAGALTIVAQDDVGGLQVRRKSDDVWVPVKPTPNALVINVGDTIQVWSNEAYESMEHRVVVNSERERFSIPVFFFPSHYVMVKPLEELVNEGNPPKYKPYNFGKFFVARNRSDYKKLEVQNIQISDFKII</sequence>
<dbReference type="Gene3D" id="2.60.120.330">
    <property type="entry name" value="B-lactam Antibiotic, Isopenicillin N Synthase, Chain"/>
    <property type="match status" value="1"/>
</dbReference>
<keyword evidence="6" id="KW-0560">Oxidoreductase</keyword>
<evidence type="ECO:0000256" key="7">
    <source>
        <dbReference type="ARBA" id="ARBA00023004"/>
    </source>
</evidence>
<evidence type="ECO:0000313" key="11">
    <source>
        <dbReference type="RefSeq" id="XP_016715539.1"/>
    </source>
</evidence>
<feature type="chain" id="PRO_5010398314" description="Dirigent protein" evidence="8">
    <location>
        <begin position="22"/>
        <end position="522"/>
    </location>
</feature>
<evidence type="ECO:0000256" key="1">
    <source>
        <dbReference type="ARBA" id="ARBA00008056"/>
    </source>
</evidence>
<feature type="signal peptide" evidence="8">
    <location>
        <begin position="1"/>
        <end position="21"/>
    </location>
</feature>
<dbReference type="InterPro" id="IPR027443">
    <property type="entry name" value="IPNS-like_sf"/>
</dbReference>
<dbReference type="PaxDb" id="3635-A0A1U8LQQ7"/>
<dbReference type="InterPro" id="IPR044859">
    <property type="entry name" value="Allene_oxi_cyc_Dirigent"/>
</dbReference>
<dbReference type="InterPro" id="IPR005123">
    <property type="entry name" value="Oxoglu/Fe-dep_dioxygenase_dom"/>
</dbReference>
<feature type="domain" description="Fe2OG dioxygenase" evidence="9">
    <location>
        <begin position="367"/>
        <end position="468"/>
    </location>
</feature>
<dbReference type="GeneID" id="107928785"/>
<dbReference type="SMR" id="A0A1U8LQQ7"/>
<reference evidence="11" key="2">
    <citation type="submission" date="2025-08" db="UniProtKB">
        <authorList>
            <consortium name="RefSeq"/>
        </authorList>
    </citation>
    <scope>IDENTIFICATION</scope>
</reference>
<dbReference type="Pfam" id="PF14226">
    <property type="entry name" value="DIOX_N"/>
    <property type="match status" value="1"/>
</dbReference>